<dbReference type="RefSeq" id="WP_046442967.1">
    <property type="nucleotide sequence ID" value="NZ_JAXDTA010000078.1"/>
</dbReference>
<evidence type="ECO:0000259" key="14">
    <source>
        <dbReference type="PROSITE" id="PS50052"/>
    </source>
</evidence>
<comment type="subcellular location">
    <subcellularLocation>
        <location evidence="2 13">Cytoplasm</location>
    </subcellularLocation>
</comment>
<dbReference type="InterPro" id="IPR027417">
    <property type="entry name" value="P-loop_NTPase"/>
</dbReference>
<dbReference type="PROSITE" id="PS50052">
    <property type="entry name" value="GUANYLATE_KINASE_2"/>
    <property type="match status" value="1"/>
</dbReference>
<keyword evidence="6 13" id="KW-0963">Cytoplasm</keyword>
<keyword evidence="16" id="KW-1185">Reference proteome</keyword>
<evidence type="ECO:0000256" key="4">
    <source>
        <dbReference type="ARBA" id="ARBA00012961"/>
    </source>
</evidence>
<evidence type="ECO:0000256" key="1">
    <source>
        <dbReference type="ARBA" id="ARBA00003531"/>
    </source>
</evidence>
<dbReference type="InterPro" id="IPR017665">
    <property type="entry name" value="Guanylate_kinase"/>
</dbReference>
<keyword evidence="8 13" id="KW-0547">Nucleotide-binding</keyword>
<evidence type="ECO:0000256" key="11">
    <source>
        <dbReference type="ARBA" id="ARBA00030128"/>
    </source>
</evidence>
<dbReference type="STRING" id="270498.CHK_1052"/>
<dbReference type="CDD" id="cd00071">
    <property type="entry name" value="GMPK"/>
    <property type="match status" value="1"/>
</dbReference>
<evidence type="ECO:0000256" key="3">
    <source>
        <dbReference type="ARBA" id="ARBA00005790"/>
    </source>
</evidence>
<evidence type="ECO:0000256" key="7">
    <source>
        <dbReference type="ARBA" id="ARBA00022679"/>
    </source>
</evidence>
<dbReference type="EC" id="2.7.4.8" evidence="4 13"/>
<dbReference type="Pfam" id="PF00625">
    <property type="entry name" value="Guanylate_kin"/>
    <property type="match status" value="1"/>
</dbReference>
<evidence type="ECO:0000256" key="2">
    <source>
        <dbReference type="ARBA" id="ARBA00004496"/>
    </source>
</evidence>
<evidence type="ECO:0000256" key="6">
    <source>
        <dbReference type="ARBA" id="ARBA00022490"/>
    </source>
</evidence>
<dbReference type="GO" id="GO:0005524">
    <property type="term" value="F:ATP binding"/>
    <property type="evidence" value="ECO:0007669"/>
    <property type="project" value="UniProtKB-UniRule"/>
</dbReference>
<dbReference type="FunFam" id="3.30.63.10:FF:000005">
    <property type="entry name" value="Guanylate kinase"/>
    <property type="match status" value="1"/>
</dbReference>
<dbReference type="Proteomes" id="UP000034076">
    <property type="component" value="Unassembled WGS sequence"/>
</dbReference>
<keyword evidence="10 13" id="KW-0067">ATP-binding</keyword>
<name>A0A0M2NFF3_9FIRM</name>
<dbReference type="GO" id="GO:0004385">
    <property type="term" value="F:GMP kinase activity"/>
    <property type="evidence" value="ECO:0007669"/>
    <property type="project" value="UniProtKB-UniRule"/>
</dbReference>
<dbReference type="GO" id="GO:0005829">
    <property type="term" value="C:cytosol"/>
    <property type="evidence" value="ECO:0007669"/>
    <property type="project" value="TreeGrafter"/>
</dbReference>
<dbReference type="SUPFAM" id="SSF52540">
    <property type="entry name" value="P-loop containing nucleoside triphosphate hydrolases"/>
    <property type="match status" value="1"/>
</dbReference>
<comment type="similarity">
    <text evidence="3 13">Belongs to the guanylate kinase family.</text>
</comment>
<comment type="caution">
    <text evidence="15">The sequence shown here is derived from an EMBL/GenBank/DDBJ whole genome shotgun (WGS) entry which is preliminary data.</text>
</comment>
<dbReference type="OrthoDB" id="9808150at2"/>
<keyword evidence="7 13" id="KW-0808">Transferase</keyword>
<evidence type="ECO:0000256" key="9">
    <source>
        <dbReference type="ARBA" id="ARBA00022777"/>
    </source>
</evidence>
<organism evidence="15 16">
    <name type="scientific">Christensenella hongkongensis</name>
    <dbReference type="NCBI Taxonomy" id="270498"/>
    <lineage>
        <taxon>Bacteria</taxon>
        <taxon>Bacillati</taxon>
        <taxon>Bacillota</taxon>
        <taxon>Clostridia</taxon>
        <taxon>Christensenellales</taxon>
        <taxon>Christensenellaceae</taxon>
        <taxon>Christensenella</taxon>
    </lineage>
</organism>
<dbReference type="EMBL" id="LAYJ01000078">
    <property type="protein sequence ID" value="KKI51264.1"/>
    <property type="molecule type" value="Genomic_DNA"/>
</dbReference>
<evidence type="ECO:0000313" key="16">
    <source>
        <dbReference type="Proteomes" id="UP000034076"/>
    </source>
</evidence>
<dbReference type="InterPro" id="IPR020590">
    <property type="entry name" value="Guanylate_kinase_CS"/>
</dbReference>
<dbReference type="SMART" id="SM00072">
    <property type="entry name" value="GuKc"/>
    <property type="match status" value="1"/>
</dbReference>
<keyword evidence="9 13" id="KW-0418">Kinase</keyword>
<feature type="domain" description="Guanylate kinase-like" evidence="14">
    <location>
        <begin position="7"/>
        <end position="184"/>
    </location>
</feature>
<proteinExistence type="inferred from homology"/>
<dbReference type="PATRIC" id="fig|270498.16.peg.9"/>
<feature type="binding site" evidence="13">
    <location>
        <begin position="14"/>
        <end position="21"/>
    </location>
    <ligand>
        <name>ATP</name>
        <dbReference type="ChEBI" id="CHEBI:30616"/>
    </ligand>
</feature>
<dbReference type="PANTHER" id="PTHR23117">
    <property type="entry name" value="GUANYLATE KINASE-RELATED"/>
    <property type="match status" value="1"/>
</dbReference>
<dbReference type="PROSITE" id="PS00856">
    <property type="entry name" value="GUANYLATE_KINASE_1"/>
    <property type="match status" value="1"/>
</dbReference>
<evidence type="ECO:0000256" key="8">
    <source>
        <dbReference type="ARBA" id="ARBA00022741"/>
    </source>
</evidence>
<dbReference type="InterPro" id="IPR008145">
    <property type="entry name" value="GK/Ca_channel_bsu"/>
</dbReference>
<protein>
    <recommendedName>
        <fullName evidence="5 13">Guanylate kinase</fullName>
        <ecNumber evidence="4 13">2.7.4.8</ecNumber>
    </recommendedName>
    <alternativeName>
        <fullName evidence="11 13">GMP kinase</fullName>
    </alternativeName>
</protein>
<accession>A0A0M2NFF3</accession>
<dbReference type="NCBIfam" id="TIGR03263">
    <property type="entry name" value="guanyl_kin"/>
    <property type="match status" value="1"/>
</dbReference>
<dbReference type="PANTHER" id="PTHR23117:SF13">
    <property type="entry name" value="GUANYLATE KINASE"/>
    <property type="match status" value="1"/>
</dbReference>
<evidence type="ECO:0000256" key="13">
    <source>
        <dbReference type="HAMAP-Rule" id="MF_00328"/>
    </source>
</evidence>
<evidence type="ECO:0000313" key="15">
    <source>
        <dbReference type="EMBL" id="KKI51264.1"/>
    </source>
</evidence>
<dbReference type="HAMAP" id="MF_00328">
    <property type="entry name" value="Guanylate_kinase"/>
    <property type="match status" value="1"/>
</dbReference>
<evidence type="ECO:0000256" key="12">
    <source>
        <dbReference type="ARBA" id="ARBA00048594"/>
    </source>
</evidence>
<gene>
    <name evidence="13" type="primary">gmk</name>
    <name evidence="15" type="ORF">CHK_1052</name>
</gene>
<comment type="catalytic activity">
    <reaction evidence="12 13">
        <text>GMP + ATP = GDP + ADP</text>
        <dbReference type="Rhea" id="RHEA:20780"/>
        <dbReference type="ChEBI" id="CHEBI:30616"/>
        <dbReference type="ChEBI" id="CHEBI:58115"/>
        <dbReference type="ChEBI" id="CHEBI:58189"/>
        <dbReference type="ChEBI" id="CHEBI:456216"/>
        <dbReference type="EC" id="2.7.4.8"/>
    </reaction>
</comment>
<evidence type="ECO:0000256" key="10">
    <source>
        <dbReference type="ARBA" id="ARBA00022840"/>
    </source>
</evidence>
<dbReference type="Gene3D" id="3.30.63.10">
    <property type="entry name" value="Guanylate Kinase phosphate binding domain"/>
    <property type="match status" value="1"/>
</dbReference>
<reference evidence="15 16" key="1">
    <citation type="submission" date="2015-04" db="EMBL/GenBank/DDBJ databases">
        <title>Draft genome sequence of bacteremic isolate Catabacter hongkongensis type strain HKU16T.</title>
        <authorList>
            <person name="Lau S.K."/>
            <person name="Teng J.L."/>
            <person name="Huang Y."/>
            <person name="Curreem S.O."/>
            <person name="Tsui S.K."/>
            <person name="Woo P.C."/>
        </authorList>
    </citation>
    <scope>NUCLEOTIDE SEQUENCE [LARGE SCALE GENOMIC DNA]</scope>
    <source>
        <strain evidence="15 16">HKU16</strain>
    </source>
</reference>
<dbReference type="AlphaFoldDB" id="A0A0M2NFF3"/>
<evidence type="ECO:0000256" key="5">
    <source>
        <dbReference type="ARBA" id="ARBA00016296"/>
    </source>
</evidence>
<comment type="function">
    <text evidence="1 13">Essential for recycling GMP and indirectly, cGMP.</text>
</comment>
<sequence length="186" mass="21010">MSEQKTGKLIIISGPSGAGKGTIVEQLLKDGSYELSISCTTRKPRGQEREGVNYFFKTPEQFRKMIDENAFLEYADVFGCCYGTPKEYVLNKLSQGKNVILEIDVQGAVQVKENYPQAMMIFILPPSEEILLERLRGRGTETEEQIAKRFGKAKTEMAYADRYGYKVVNDDLMTAVEEIRSIIQNS</sequence>
<dbReference type="Gene3D" id="3.40.50.300">
    <property type="entry name" value="P-loop containing nucleotide triphosphate hydrolases"/>
    <property type="match status" value="1"/>
</dbReference>
<dbReference type="InterPro" id="IPR008144">
    <property type="entry name" value="Guanylate_kin-like_dom"/>
</dbReference>